<accession>A0A7M5X682</accession>
<sequence length="146" mass="17037">MEKNKDCPPEIKEFLYTLTELCRLAYLPALKRNPRIVLRAYNITYRHAMSCNQIFGKNPKLTKFYGTYYHALTTHLAEVYKLISPSSLYTESEERIFAIIRAIVKATSSRTKESIRDIGLIRYQTEKAFEKKYGARKKEGNESRVS</sequence>
<name>A0A7M5X682_9CNID</name>
<dbReference type="GeneID" id="136818553"/>
<dbReference type="AlphaFoldDB" id="A0A7M5X682"/>
<organism evidence="1 2">
    <name type="scientific">Clytia hemisphaerica</name>
    <dbReference type="NCBI Taxonomy" id="252671"/>
    <lineage>
        <taxon>Eukaryota</taxon>
        <taxon>Metazoa</taxon>
        <taxon>Cnidaria</taxon>
        <taxon>Hydrozoa</taxon>
        <taxon>Hydroidolina</taxon>
        <taxon>Leptothecata</taxon>
        <taxon>Obeliida</taxon>
        <taxon>Clytiidae</taxon>
        <taxon>Clytia</taxon>
    </lineage>
</organism>
<proteinExistence type="predicted"/>
<reference evidence="1" key="1">
    <citation type="submission" date="2021-01" db="UniProtKB">
        <authorList>
            <consortium name="EnsemblMetazoa"/>
        </authorList>
    </citation>
    <scope>IDENTIFICATION</scope>
</reference>
<dbReference type="OrthoDB" id="5988746at2759"/>
<keyword evidence="2" id="KW-1185">Reference proteome</keyword>
<dbReference type="EnsemblMetazoa" id="CLYHEMT017861.1">
    <property type="protein sequence ID" value="CLYHEMP017861.1"/>
    <property type="gene ID" value="CLYHEMG017861"/>
</dbReference>
<protein>
    <submittedName>
        <fullName evidence="1">Uncharacterized protein</fullName>
    </submittedName>
</protein>
<dbReference type="RefSeq" id="XP_066930982.1">
    <property type="nucleotide sequence ID" value="XM_067074881.1"/>
</dbReference>
<evidence type="ECO:0000313" key="1">
    <source>
        <dbReference type="EnsemblMetazoa" id="CLYHEMP017861.1"/>
    </source>
</evidence>
<evidence type="ECO:0000313" key="2">
    <source>
        <dbReference type="Proteomes" id="UP000594262"/>
    </source>
</evidence>
<dbReference type="Proteomes" id="UP000594262">
    <property type="component" value="Unplaced"/>
</dbReference>